<protein>
    <submittedName>
        <fullName evidence="2">Uncharacterized protein</fullName>
    </submittedName>
</protein>
<feature type="transmembrane region" description="Helical" evidence="1">
    <location>
        <begin position="12"/>
        <end position="34"/>
    </location>
</feature>
<keyword evidence="1" id="KW-0812">Transmembrane</keyword>
<name>A0AAN7Z9K4_9PEZI</name>
<evidence type="ECO:0000313" key="3">
    <source>
        <dbReference type="Proteomes" id="UP001305414"/>
    </source>
</evidence>
<accession>A0AAN7Z9K4</accession>
<gene>
    <name evidence="2" type="ORF">RRF57_010550</name>
</gene>
<reference evidence="2 3" key="1">
    <citation type="submission" date="2023-10" db="EMBL/GenBank/DDBJ databases">
        <title>Draft genome sequence of Xylaria bambusicola isolate GMP-LS, the root and basal stem rot pathogen of sugarcane in Indonesia.</title>
        <authorList>
            <person name="Selvaraj P."/>
            <person name="Muralishankar V."/>
            <person name="Muruganantham S."/>
            <person name="Sp S."/>
            <person name="Haryani S."/>
            <person name="Lau K.J.X."/>
            <person name="Naqvi N.I."/>
        </authorList>
    </citation>
    <scope>NUCLEOTIDE SEQUENCE [LARGE SCALE GENOMIC DNA]</scope>
    <source>
        <strain evidence="2">GMP-LS</strain>
    </source>
</reference>
<sequence length="85" mass="8915">MRLHKPPDIPAGPLLTVVAIICRGAEVVVVILVLPGLSWQLVDGGVERGQNGAVGGRIVETARHGLNIARKPREDVDAAVAAHDI</sequence>
<evidence type="ECO:0000313" key="2">
    <source>
        <dbReference type="EMBL" id="KAK5634837.1"/>
    </source>
</evidence>
<dbReference type="Proteomes" id="UP001305414">
    <property type="component" value="Unassembled WGS sequence"/>
</dbReference>
<organism evidence="2 3">
    <name type="scientific">Xylaria bambusicola</name>
    <dbReference type="NCBI Taxonomy" id="326684"/>
    <lineage>
        <taxon>Eukaryota</taxon>
        <taxon>Fungi</taxon>
        <taxon>Dikarya</taxon>
        <taxon>Ascomycota</taxon>
        <taxon>Pezizomycotina</taxon>
        <taxon>Sordariomycetes</taxon>
        <taxon>Xylariomycetidae</taxon>
        <taxon>Xylariales</taxon>
        <taxon>Xylariaceae</taxon>
        <taxon>Xylaria</taxon>
    </lineage>
</organism>
<evidence type="ECO:0000256" key="1">
    <source>
        <dbReference type="SAM" id="Phobius"/>
    </source>
</evidence>
<keyword evidence="3" id="KW-1185">Reference proteome</keyword>
<keyword evidence="1" id="KW-1133">Transmembrane helix</keyword>
<proteinExistence type="predicted"/>
<dbReference type="EMBL" id="JAWHQM010000045">
    <property type="protein sequence ID" value="KAK5634837.1"/>
    <property type="molecule type" value="Genomic_DNA"/>
</dbReference>
<keyword evidence="1" id="KW-0472">Membrane</keyword>
<comment type="caution">
    <text evidence="2">The sequence shown here is derived from an EMBL/GenBank/DDBJ whole genome shotgun (WGS) entry which is preliminary data.</text>
</comment>
<dbReference type="AlphaFoldDB" id="A0AAN7Z9K4"/>